<proteinExistence type="predicted"/>
<accession>A0A9P7SUF6</accession>
<gene>
    <name evidence="2" type="ORF">E4U43_004846</name>
</gene>
<dbReference type="OrthoDB" id="4959531at2759"/>
<evidence type="ECO:0000256" key="1">
    <source>
        <dbReference type="SAM" id="MobiDB-lite"/>
    </source>
</evidence>
<dbReference type="AlphaFoldDB" id="A0A9P7SUF6"/>
<dbReference type="Proteomes" id="UP000748025">
    <property type="component" value="Unassembled WGS sequence"/>
</dbReference>
<feature type="region of interest" description="Disordered" evidence="1">
    <location>
        <begin position="1"/>
        <end position="266"/>
    </location>
</feature>
<feature type="compositionally biased region" description="Polar residues" evidence="1">
    <location>
        <begin position="130"/>
        <end position="148"/>
    </location>
</feature>
<feature type="compositionally biased region" description="Polar residues" evidence="1">
    <location>
        <begin position="12"/>
        <end position="27"/>
    </location>
</feature>
<feature type="compositionally biased region" description="Low complexity" evidence="1">
    <location>
        <begin position="71"/>
        <end position="90"/>
    </location>
</feature>
<feature type="compositionally biased region" description="Low complexity" evidence="1">
    <location>
        <begin position="220"/>
        <end position="235"/>
    </location>
</feature>
<protein>
    <submittedName>
        <fullName evidence="2">Uncharacterized protein</fullName>
    </submittedName>
</protein>
<feature type="compositionally biased region" description="Low complexity" evidence="1">
    <location>
        <begin position="160"/>
        <end position="190"/>
    </location>
</feature>
<comment type="caution">
    <text evidence="2">The sequence shown here is derived from an EMBL/GenBank/DDBJ whole genome shotgun (WGS) entry which is preliminary data.</text>
</comment>
<evidence type="ECO:0000313" key="2">
    <source>
        <dbReference type="EMBL" id="KAG5988055.1"/>
    </source>
</evidence>
<evidence type="ECO:0000313" key="3">
    <source>
        <dbReference type="Proteomes" id="UP000748025"/>
    </source>
</evidence>
<dbReference type="EMBL" id="SRPW01003151">
    <property type="protein sequence ID" value="KAG5988055.1"/>
    <property type="molecule type" value="Genomic_DNA"/>
</dbReference>
<feature type="compositionally biased region" description="Low complexity" evidence="1">
    <location>
        <begin position="55"/>
        <end position="64"/>
    </location>
</feature>
<keyword evidence="3" id="KW-1185">Reference proteome</keyword>
<sequence>MLTFAARPKSSVFGSHSTNIDNSSSIMGQGGGGTSRLKRLSWMLHPSRQAQSLGPDASPLSPRSSSKKSARPPTKAPTQQPTQEPTQEPTSKAPKDDVKLVPSSIPQEDPIQSPSIAMPNATPDMHKSMADQSTTVSAEVDADSSTTMDAVPDTKSHLPTTVHVSTAASVATSASTSDSSSNASEDASPTEARKSSISFPTDLPKPEHSPSIQTPVDALSESSFGRKSSVSSVSFRRPRNHSVANSLHKPASNGQRIRPASPPPQR</sequence>
<organism evidence="2 3">
    <name type="scientific">Claviceps pusilla</name>
    <dbReference type="NCBI Taxonomy" id="123648"/>
    <lineage>
        <taxon>Eukaryota</taxon>
        <taxon>Fungi</taxon>
        <taxon>Dikarya</taxon>
        <taxon>Ascomycota</taxon>
        <taxon>Pezizomycotina</taxon>
        <taxon>Sordariomycetes</taxon>
        <taxon>Hypocreomycetidae</taxon>
        <taxon>Hypocreales</taxon>
        <taxon>Clavicipitaceae</taxon>
        <taxon>Claviceps</taxon>
    </lineage>
</organism>
<name>A0A9P7SUF6_9HYPO</name>
<reference evidence="2" key="1">
    <citation type="journal article" date="2020" name="bioRxiv">
        <title>Whole genome comparisons of ergot fungi reveals the divergence and evolution of species within the genus Claviceps are the result of varying mechanisms driving genome evolution and host range expansion.</title>
        <authorList>
            <person name="Wyka S.A."/>
            <person name="Mondo S.J."/>
            <person name="Liu M."/>
            <person name="Dettman J."/>
            <person name="Nalam V."/>
            <person name="Broders K.D."/>
        </authorList>
    </citation>
    <scope>NUCLEOTIDE SEQUENCE</scope>
    <source>
        <strain evidence="2">CCC 602</strain>
    </source>
</reference>
<feature type="compositionally biased region" description="Polar residues" evidence="1">
    <location>
        <begin position="104"/>
        <end position="115"/>
    </location>
</feature>